<accession>A0A6C0B997</accession>
<evidence type="ECO:0000256" key="1">
    <source>
        <dbReference type="SAM" id="Phobius"/>
    </source>
</evidence>
<feature type="transmembrane region" description="Helical" evidence="1">
    <location>
        <begin position="45"/>
        <end position="67"/>
    </location>
</feature>
<dbReference type="AlphaFoldDB" id="A0A6C0B997"/>
<keyword evidence="1" id="KW-0812">Transmembrane</keyword>
<evidence type="ECO:0008006" key="3">
    <source>
        <dbReference type="Google" id="ProtNLM"/>
    </source>
</evidence>
<evidence type="ECO:0000313" key="2">
    <source>
        <dbReference type="EMBL" id="QHS88078.1"/>
    </source>
</evidence>
<organism evidence="2">
    <name type="scientific">viral metagenome</name>
    <dbReference type="NCBI Taxonomy" id="1070528"/>
    <lineage>
        <taxon>unclassified sequences</taxon>
        <taxon>metagenomes</taxon>
        <taxon>organismal metagenomes</taxon>
    </lineage>
</organism>
<keyword evidence="1" id="KW-1133">Transmembrane helix</keyword>
<sequence length="101" mass="11452">MSIVGLKNLCTPAYVYLVVSVLAMTIMIVQNFGNVNTYCVGSYSCSVTSTVLIFLIKALYVLFWTWILNLICRAGSPNIAWFLVLLPFILFFVFIALFFIY</sequence>
<name>A0A6C0B997_9ZZZZ</name>
<protein>
    <recommendedName>
        <fullName evidence="3">Transmembrane protein</fullName>
    </recommendedName>
</protein>
<dbReference type="EMBL" id="MN739092">
    <property type="protein sequence ID" value="QHS88078.1"/>
    <property type="molecule type" value="Genomic_DNA"/>
</dbReference>
<feature type="transmembrane region" description="Helical" evidence="1">
    <location>
        <begin position="13"/>
        <end position="33"/>
    </location>
</feature>
<reference evidence="2" key="1">
    <citation type="journal article" date="2020" name="Nature">
        <title>Giant virus diversity and host interactions through global metagenomics.</title>
        <authorList>
            <person name="Schulz F."/>
            <person name="Roux S."/>
            <person name="Paez-Espino D."/>
            <person name="Jungbluth S."/>
            <person name="Walsh D.A."/>
            <person name="Denef V.J."/>
            <person name="McMahon K.D."/>
            <person name="Konstantinidis K.T."/>
            <person name="Eloe-Fadrosh E.A."/>
            <person name="Kyrpides N.C."/>
            <person name="Woyke T."/>
        </authorList>
    </citation>
    <scope>NUCLEOTIDE SEQUENCE</scope>
    <source>
        <strain evidence="2">GVMAG-M-3300010158-13</strain>
    </source>
</reference>
<proteinExistence type="predicted"/>
<feature type="transmembrane region" description="Helical" evidence="1">
    <location>
        <begin position="79"/>
        <end position="100"/>
    </location>
</feature>
<keyword evidence="1" id="KW-0472">Membrane</keyword>